<dbReference type="InterPro" id="IPR048899">
    <property type="entry name" value="NMD_SH3"/>
</dbReference>
<dbReference type="InterPro" id="IPR007064">
    <property type="entry name" value="Nmd3_N"/>
</dbReference>
<evidence type="ECO:0000256" key="6">
    <source>
        <dbReference type="ARBA" id="ARBA00023242"/>
    </source>
</evidence>
<feature type="compositionally biased region" description="Acidic residues" evidence="8">
    <location>
        <begin position="535"/>
        <end position="570"/>
    </location>
</feature>
<dbReference type="PANTHER" id="PTHR12746">
    <property type="entry name" value="NONSENSE-MEDIATED MRNA DECAY PROTEIN 3"/>
    <property type="match status" value="1"/>
</dbReference>
<dbReference type="VEuPathDB" id="FungiDB:AMAG_04833"/>
<dbReference type="GO" id="GO:0015031">
    <property type="term" value="P:protein transport"/>
    <property type="evidence" value="ECO:0007669"/>
    <property type="project" value="UniProtKB-KW"/>
</dbReference>
<dbReference type="Pfam" id="PF21192">
    <property type="entry name" value="OB_NMD3"/>
    <property type="match status" value="1"/>
</dbReference>
<dbReference type="Pfam" id="PF21193">
    <property type="entry name" value="NMD_SH3"/>
    <property type="match status" value="1"/>
</dbReference>
<evidence type="ECO:0000313" key="12">
    <source>
        <dbReference type="EMBL" id="KNE58004.1"/>
    </source>
</evidence>
<dbReference type="PANTHER" id="PTHR12746:SF2">
    <property type="entry name" value="60S RIBOSOMAL EXPORT PROTEIN NMD3"/>
    <property type="match status" value="1"/>
</dbReference>
<evidence type="ECO:0000259" key="10">
    <source>
        <dbReference type="Pfam" id="PF21192"/>
    </source>
</evidence>
<feature type="region of interest" description="Disordered" evidence="8">
    <location>
        <begin position="523"/>
        <end position="570"/>
    </location>
</feature>
<keyword evidence="5 7" id="KW-0653">Protein transport</keyword>
<evidence type="ECO:0000256" key="7">
    <source>
        <dbReference type="RuleBase" id="RU364108"/>
    </source>
</evidence>
<evidence type="ECO:0000256" key="3">
    <source>
        <dbReference type="ARBA" id="ARBA00022448"/>
    </source>
</evidence>
<evidence type="ECO:0000256" key="4">
    <source>
        <dbReference type="ARBA" id="ARBA00022490"/>
    </source>
</evidence>
<dbReference type="InterPro" id="IPR039768">
    <property type="entry name" value="Nmd3"/>
</dbReference>
<dbReference type="GO" id="GO:0000055">
    <property type="term" value="P:ribosomal large subunit export from nucleus"/>
    <property type="evidence" value="ECO:0007669"/>
    <property type="project" value="TreeGrafter"/>
</dbReference>
<dbReference type="Proteomes" id="UP000054350">
    <property type="component" value="Unassembled WGS sequence"/>
</dbReference>
<dbReference type="GO" id="GO:0005634">
    <property type="term" value="C:nucleus"/>
    <property type="evidence" value="ECO:0007669"/>
    <property type="project" value="UniProtKB-SubCell"/>
</dbReference>
<comment type="function">
    <text evidence="7">Acts as an adapter for the XPO1/CRM1-mediated export of the 60S ribosomal subunit.</text>
</comment>
<keyword evidence="4 7" id="KW-0963">Cytoplasm</keyword>
<gene>
    <name evidence="12" type="ORF">AMAG_04833</name>
</gene>
<dbReference type="EMBL" id="GG745332">
    <property type="protein sequence ID" value="KNE58004.1"/>
    <property type="molecule type" value="Genomic_DNA"/>
</dbReference>
<dbReference type="AlphaFoldDB" id="A0A0L0S6Q1"/>
<evidence type="ECO:0000313" key="13">
    <source>
        <dbReference type="Proteomes" id="UP000054350"/>
    </source>
</evidence>
<dbReference type="Pfam" id="PF04981">
    <property type="entry name" value="NMD3"/>
    <property type="match status" value="1"/>
</dbReference>
<dbReference type="STRING" id="578462.A0A0L0S6Q1"/>
<comment type="similarity">
    <text evidence="1 7">Belongs to the NMD3 family.</text>
</comment>
<feature type="compositionally biased region" description="Low complexity" evidence="8">
    <location>
        <begin position="523"/>
        <end position="534"/>
    </location>
</feature>
<comment type="subcellular location">
    <subcellularLocation>
        <location evidence="7">Cytoplasm</location>
    </subcellularLocation>
    <subcellularLocation>
        <location evidence="7">Nucleus</location>
    </subcellularLocation>
</comment>
<name>A0A0L0S6Q1_ALLM3</name>
<reference evidence="13" key="2">
    <citation type="submission" date="2009-11" db="EMBL/GenBank/DDBJ databases">
        <title>The Genome Sequence of Allomyces macrogynus strain ATCC 38327.</title>
        <authorList>
            <consortium name="The Broad Institute Genome Sequencing Platform"/>
            <person name="Russ C."/>
            <person name="Cuomo C."/>
            <person name="Shea T."/>
            <person name="Young S.K."/>
            <person name="Zeng Q."/>
            <person name="Koehrsen M."/>
            <person name="Haas B."/>
            <person name="Borodovsky M."/>
            <person name="Guigo R."/>
            <person name="Alvarado L."/>
            <person name="Berlin A."/>
            <person name="Borenstein D."/>
            <person name="Chen Z."/>
            <person name="Engels R."/>
            <person name="Freedman E."/>
            <person name="Gellesch M."/>
            <person name="Goldberg J."/>
            <person name="Griggs A."/>
            <person name="Gujja S."/>
            <person name="Heiman D."/>
            <person name="Hepburn T."/>
            <person name="Howarth C."/>
            <person name="Jen D."/>
            <person name="Larson L."/>
            <person name="Lewis B."/>
            <person name="Mehta T."/>
            <person name="Park D."/>
            <person name="Pearson M."/>
            <person name="Roberts A."/>
            <person name="Saif S."/>
            <person name="Shenoy N."/>
            <person name="Sisk P."/>
            <person name="Stolte C."/>
            <person name="Sykes S."/>
            <person name="Walk T."/>
            <person name="White J."/>
            <person name="Yandava C."/>
            <person name="Burger G."/>
            <person name="Gray M.W."/>
            <person name="Holland P.W.H."/>
            <person name="King N."/>
            <person name="Lang F.B.F."/>
            <person name="Roger A.J."/>
            <person name="Ruiz-Trillo I."/>
            <person name="Lander E."/>
            <person name="Nusbaum C."/>
        </authorList>
    </citation>
    <scope>NUCLEOTIDE SEQUENCE [LARGE SCALE GENOMIC DNA]</scope>
    <source>
        <strain evidence="13">ATCC 38327</strain>
    </source>
</reference>
<evidence type="ECO:0000256" key="2">
    <source>
        <dbReference type="ARBA" id="ARBA00017035"/>
    </source>
</evidence>
<reference evidence="12 13" key="1">
    <citation type="submission" date="2009-11" db="EMBL/GenBank/DDBJ databases">
        <title>Annotation of Allomyces macrogynus ATCC 38327.</title>
        <authorList>
            <consortium name="The Broad Institute Genome Sequencing Platform"/>
            <person name="Russ C."/>
            <person name="Cuomo C."/>
            <person name="Burger G."/>
            <person name="Gray M.W."/>
            <person name="Holland P.W.H."/>
            <person name="King N."/>
            <person name="Lang F.B.F."/>
            <person name="Roger A.J."/>
            <person name="Ruiz-Trillo I."/>
            <person name="Young S.K."/>
            <person name="Zeng Q."/>
            <person name="Gargeya S."/>
            <person name="Fitzgerald M."/>
            <person name="Haas B."/>
            <person name="Abouelleil A."/>
            <person name="Alvarado L."/>
            <person name="Arachchi H.M."/>
            <person name="Berlin A."/>
            <person name="Chapman S.B."/>
            <person name="Gearin G."/>
            <person name="Goldberg J."/>
            <person name="Griggs A."/>
            <person name="Gujja S."/>
            <person name="Hansen M."/>
            <person name="Heiman D."/>
            <person name="Howarth C."/>
            <person name="Larimer J."/>
            <person name="Lui A."/>
            <person name="MacDonald P.J.P."/>
            <person name="McCowen C."/>
            <person name="Montmayeur A."/>
            <person name="Murphy C."/>
            <person name="Neiman D."/>
            <person name="Pearson M."/>
            <person name="Priest M."/>
            <person name="Roberts A."/>
            <person name="Saif S."/>
            <person name="Shea T."/>
            <person name="Sisk P."/>
            <person name="Stolte C."/>
            <person name="Sykes S."/>
            <person name="Wortman J."/>
            <person name="Nusbaum C."/>
            <person name="Birren B."/>
        </authorList>
    </citation>
    <scope>NUCLEOTIDE SEQUENCE [LARGE SCALE GENOMIC DNA]</scope>
    <source>
        <strain evidence="12 13">ATCC 38327</strain>
    </source>
</reference>
<evidence type="ECO:0000256" key="8">
    <source>
        <dbReference type="SAM" id="MobiDB-lite"/>
    </source>
</evidence>
<keyword evidence="3 7" id="KW-0813">Transport</keyword>
<proteinExistence type="inferred from homology"/>
<dbReference type="InterPro" id="IPR048898">
    <property type="entry name" value="OB_NMD3"/>
</dbReference>
<sequence>MNFAGFHATPEQAAASAYTEGMVTLTPQQMAAMQQLAQQQQYEQQQQMLHGHFDAMHAAPAPVATAQDQQQTLILCCSCGTAIPPNPAAMCVACISNTVDITEGIPKQSTVHYCRNCERYLQPPNVWVPCALESRELMALLLKRLRGLTKVRLVDAVFVWTEPHSKRIKVKLTIQKEVFANTILQQVFVVEYIVAGQQCEACTRIMADNTWRASVQVRQKVPHKRTFLYLEQIILKHNAQKDTINIKEAREGLDFFFAQRSHAIKFCDFLSAVVPVRTKASEQLISTDIHESTANSRYSYSAELVPICKDDLICLPPKTARSMGGMGQLVLCSRVANTLTIIDPNSLQGGEFSASQYWRAPFTALASTRNLSEYYVIDVEPSGMVRGKYMLADVQVGRASDDAVFWARTHLGHILKVGDTVHGYDLTSVNFNSTEFDTLERNSVPDVILVKKAYPNRRRANRVRPWKLKSIAKTAESDLEPKKGQQDKLDADYETFLRDLEEDPELRSAINLYKDPEWESKAALAAQEAAAQADMDSDMDMDPEEDFPEIGLEELLDDMSLNDDGPDALE</sequence>
<evidence type="ECO:0000256" key="1">
    <source>
        <dbReference type="ARBA" id="ARBA00009794"/>
    </source>
</evidence>
<organism evidence="12 13">
    <name type="scientific">Allomyces macrogynus (strain ATCC 38327)</name>
    <name type="common">Allomyces javanicus var. macrogynus</name>
    <dbReference type="NCBI Taxonomy" id="578462"/>
    <lineage>
        <taxon>Eukaryota</taxon>
        <taxon>Fungi</taxon>
        <taxon>Fungi incertae sedis</taxon>
        <taxon>Blastocladiomycota</taxon>
        <taxon>Blastocladiomycetes</taxon>
        <taxon>Blastocladiales</taxon>
        <taxon>Blastocladiaceae</taxon>
        <taxon>Allomyces</taxon>
    </lineage>
</organism>
<dbReference type="OMA" id="VILVRKH"/>
<accession>A0A0L0S6Q1</accession>
<keyword evidence="6 7" id="KW-0539">Nucleus</keyword>
<keyword evidence="13" id="KW-1185">Reference proteome</keyword>
<feature type="domain" description="60S ribosomal export protein NMD3 SH3" evidence="11">
    <location>
        <begin position="307"/>
        <end position="355"/>
    </location>
</feature>
<dbReference type="GO" id="GO:0043023">
    <property type="term" value="F:ribosomal large subunit binding"/>
    <property type="evidence" value="ECO:0007669"/>
    <property type="project" value="InterPro"/>
</dbReference>
<dbReference type="OrthoDB" id="203821at2759"/>
<evidence type="ECO:0000259" key="11">
    <source>
        <dbReference type="Pfam" id="PF21193"/>
    </source>
</evidence>
<evidence type="ECO:0000259" key="9">
    <source>
        <dbReference type="Pfam" id="PF04981"/>
    </source>
</evidence>
<feature type="domain" description="Nmd3 N-terminal" evidence="9">
    <location>
        <begin position="76"/>
        <end position="304"/>
    </location>
</feature>
<feature type="domain" description="60S ribosomal export protein NMD3 OB-fold" evidence="10">
    <location>
        <begin position="371"/>
        <end position="452"/>
    </location>
</feature>
<dbReference type="GO" id="GO:0005737">
    <property type="term" value="C:cytoplasm"/>
    <property type="evidence" value="ECO:0007669"/>
    <property type="project" value="UniProtKB-SubCell"/>
</dbReference>
<protein>
    <recommendedName>
        <fullName evidence="2 7">60S ribosomal export protein NMD3</fullName>
    </recommendedName>
</protein>
<evidence type="ECO:0000256" key="5">
    <source>
        <dbReference type="ARBA" id="ARBA00022927"/>
    </source>
</evidence>
<dbReference type="eggNOG" id="KOG2613">
    <property type="taxonomic scope" value="Eukaryota"/>
</dbReference>